<dbReference type="SUPFAM" id="SSF52794">
    <property type="entry name" value="PTS system IIB component-like"/>
    <property type="match status" value="1"/>
</dbReference>
<feature type="domain" description="PTS EIIC type-3" evidence="19">
    <location>
        <begin position="8"/>
        <end position="408"/>
    </location>
</feature>
<keyword evidence="6" id="KW-0597">Phosphoprotein</keyword>
<dbReference type="InterPro" id="IPR004501">
    <property type="entry name" value="PTS_EIIC_3"/>
</dbReference>
<feature type="transmembrane region" description="Helical" evidence="17">
    <location>
        <begin position="69"/>
        <end position="90"/>
    </location>
</feature>
<feature type="transmembrane region" description="Helical" evidence="17">
    <location>
        <begin position="102"/>
        <end position="121"/>
    </location>
</feature>
<keyword evidence="13 17" id="KW-0472">Membrane</keyword>
<evidence type="ECO:0000259" key="18">
    <source>
        <dbReference type="PROSITE" id="PS51100"/>
    </source>
</evidence>
<dbReference type="GO" id="GO:1901264">
    <property type="term" value="P:carbohydrate derivative transport"/>
    <property type="evidence" value="ECO:0007669"/>
    <property type="project" value="TreeGrafter"/>
</dbReference>
<evidence type="ECO:0000313" key="20">
    <source>
        <dbReference type="EMBL" id="PAB00230.1"/>
    </source>
</evidence>
<comment type="catalytic activity">
    <reaction evidence="15">
        <text>lactose(out) + N(pros)-phospho-L-histidyl-[protein] = lactose 6-phosphate(in) + L-histidyl-[protein]</text>
        <dbReference type="Rhea" id="RHEA:42400"/>
        <dbReference type="Rhea" id="RHEA-COMP:9745"/>
        <dbReference type="Rhea" id="RHEA-COMP:9746"/>
        <dbReference type="ChEBI" id="CHEBI:17716"/>
        <dbReference type="ChEBI" id="CHEBI:29979"/>
        <dbReference type="ChEBI" id="CHEBI:64837"/>
        <dbReference type="ChEBI" id="CHEBI:79080"/>
        <dbReference type="EC" id="2.7.1.207"/>
    </reaction>
</comment>
<name>A0A267HRQ7_9ENTE</name>
<evidence type="ECO:0000259" key="19">
    <source>
        <dbReference type="PROSITE" id="PS51105"/>
    </source>
</evidence>
<keyword evidence="4" id="KW-0813">Transport</keyword>
<reference evidence="20 21" key="1">
    <citation type="submission" date="2015-08" db="EMBL/GenBank/DDBJ databases">
        <title>Enterococcus genome sequence.</title>
        <authorList>
            <person name="Acedo J.Z."/>
            <person name="Vederas J.C."/>
        </authorList>
    </citation>
    <scope>NUCLEOTIDE SEQUENCE [LARGE SCALE GENOMIC DNA]</scope>
    <source>
        <strain evidence="20 21">49</strain>
    </source>
</reference>
<dbReference type="PANTHER" id="PTHR33989:SF8">
    <property type="entry name" value="PERMEASE IIC COMPONENT"/>
    <property type="match status" value="1"/>
</dbReference>
<dbReference type="PROSITE" id="PS51105">
    <property type="entry name" value="PTS_EIIC_TYPE_3"/>
    <property type="match status" value="1"/>
</dbReference>
<dbReference type="GO" id="GO:0016301">
    <property type="term" value="F:kinase activity"/>
    <property type="evidence" value="ECO:0007669"/>
    <property type="project" value="UniProtKB-KW"/>
</dbReference>
<dbReference type="CDD" id="cd05565">
    <property type="entry name" value="PTS_IIB_lactose"/>
    <property type="match status" value="1"/>
</dbReference>
<comment type="subcellular location">
    <subcellularLocation>
        <location evidence="1">Cell membrane</location>
        <topology evidence="1">Multi-pass membrane protein</topology>
    </subcellularLocation>
</comment>
<evidence type="ECO:0000256" key="5">
    <source>
        <dbReference type="ARBA" id="ARBA00022475"/>
    </source>
</evidence>
<proteinExistence type="predicted"/>
<dbReference type="InterPro" id="IPR036095">
    <property type="entry name" value="PTS_EIIB-like_sf"/>
</dbReference>
<keyword evidence="21" id="KW-1185">Reference proteome</keyword>
<feature type="transmembrane region" description="Helical" evidence="17">
    <location>
        <begin position="282"/>
        <end position="302"/>
    </location>
</feature>
<keyword evidence="5" id="KW-1003">Cell membrane</keyword>
<evidence type="ECO:0000256" key="12">
    <source>
        <dbReference type="ARBA" id="ARBA00022989"/>
    </source>
</evidence>
<dbReference type="GO" id="GO:0009401">
    <property type="term" value="P:phosphoenolpyruvate-dependent sugar phosphotransferase system"/>
    <property type="evidence" value="ECO:0007669"/>
    <property type="project" value="UniProtKB-KW"/>
</dbReference>
<evidence type="ECO:0000256" key="6">
    <source>
        <dbReference type="ARBA" id="ARBA00022553"/>
    </source>
</evidence>
<evidence type="ECO:0000256" key="8">
    <source>
        <dbReference type="ARBA" id="ARBA00022679"/>
    </source>
</evidence>
<evidence type="ECO:0000256" key="1">
    <source>
        <dbReference type="ARBA" id="ARBA00004651"/>
    </source>
</evidence>
<evidence type="ECO:0000256" key="4">
    <source>
        <dbReference type="ARBA" id="ARBA00022448"/>
    </source>
</evidence>
<sequence length="575" mass="62377">MNAIIKQIEKHQATFQKISRNIYLSAIKDGFLAAMPVILFSSIFILIAAIPPIFGVALPASFETWLWKIYDFTMGLVGMLVAGTTARCLAGSMNRKMPDGKVINETSVMLASICGMLLLAVNKTDGAFVADYMGTKGLLSAFVAAFITVNMYKFCIKRDITIKMPPEVPGSISQNFRDVFPFSFSVVACAIIDLISRYFINAPFGEMFSKLLSPLFSAAESYPGMALIWFLVPMFWFVGVHGPSVVKPGLSSALYGNTEENLRLFQNGEHPFHSLTENFGNFIGELGGTGATFIVPIIFILLMRSKQLKAVGKASIIPVMFAVNEPLLFAAPIILNPYFLVPFCLAPVANVLIGKLFIDVFGMNGFMYVLPWATPGPIGTVLSTNFQPISFVLAATLLIVDFFIYMPFCKAYDKVLVEQEAQRAEEIDEIETIVPELSANTAAAVVDGNETVVVENSSAVSTNASGKGIDEDLNVLVLCAGAGTSAMLANSLKKGANETGKHINAAAGSYGSHYDIMNNYDVIVLAPQVNSYYEDIKTDTDKLGIKLIATKGAQYINLTRDPKGAVDFVLGELNK</sequence>
<dbReference type="AlphaFoldDB" id="A0A267HRQ7"/>
<evidence type="ECO:0000256" key="9">
    <source>
        <dbReference type="ARBA" id="ARBA00022683"/>
    </source>
</evidence>
<dbReference type="GO" id="GO:0008982">
    <property type="term" value="F:protein-N(PI)-phosphohistidine-sugar phosphotransferase activity"/>
    <property type="evidence" value="ECO:0007669"/>
    <property type="project" value="InterPro"/>
</dbReference>
<dbReference type="InterPro" id="IPR051088">
    <property type="entry name" value="PTS_Sugar-EIIC/EIIB"/>
</dbReference>
<protein>
    <recommendedName>
        <fullName evidence="3">PTS system lactose-specific EIICB component</fullName>
        <ecNumber evidence="2">2.7.1.207</ecNumber>
    </recommendedName>
    <alternativeName>
        <fullName evidence="14">EIICB-Lac</fullName>
    </alternativeName>
</protein>
<keyword evidence="10 17" id="KW-0812">Transmembrane</keyword>
<dbReference type="InterPro" id="IPR041713">
    <property type="entry name" value="PTS_IIB"/>
</dbReference>
<accession>A0A267HRQ7</accession>
<dbReference type="PANTHER" id="PTHR33989">
    <property type="match status" value="1"/>
</dbReference>
<dbReference type="EC" id="2.7.1.207" evidence="2"/>
<keyword evidence="9" id="KW-0598">Phosphotransferase system</keyword>
<dbReference type="InterPro" id="IPR003352">
    <property type="entry name" value="PTS_EIIC"/>
</dbReference>
<evidence type="ECO:0000256" key="7">
    <source>
        <dbReference type="ARBA" id="ARBA00022597"/>
    </source>
</evidence>
<keyword evidence="12 17" id="KW-1133">Transmembrane helix</keyword>
<keyword evidence="8" id="KW-0808">Transferase</keyword>
<feature type="transmembrane region" description="Helical" evidence="17">
    <location>
        <begin position="314"/>
        <end position="334"/>
    </location>
</feature>
<comment type="caution">
    <text evidence="20">The sequence shown here is derived from an EMBL/GenBank/DDBJ whole genome shotgun (WGS) entry which is preliminary data.</text>
</comment>
<evidence type="ECO:0000256" key="2">
    <source>
        <dbReference type="ARBA" id="ARBA00012802"/>
    </source>
</evidence>
<evidence type="ECO:0000256" key="13">
    <source>
        <dbReference type="ARBA" id="ARBA00023136"/>
    </source>
</evidence>
<keyword evidence="11" id="KW-0418">Kinase</keyword>
<dbReference type="InterPro" id="IPR003501">
    <property type="entry name" value="PTS_EIIB_2/3"/>
</dbReference>
<organism evidence="20 21">
    <name type="scientific">Enterococcus canintestini</name>
    <dbReference type="NCBI Taxonomy" id="317010"/>
    <lineage>
        <taxon>Bacteria</taxon>
        <taxon>Bacillati</taxon>
        <taxon>Bacillota</taxon>
        <taxon>Bacilli</taxon>
        <taxon>Lactobacillales</taxon>
        <taxon>Enterococcaceae</taxon>
        <taxon>Enterococcus</taxon>
    </lineage>
</organism>
<dbReference type="Pfam" id="PF02302">
    <property type="entry name" value="PTS_IIB"/>
    <property type="match status" value="1"/>
</dbReference>
<feature type="transmembrane region" description="Helical" evidence="17">
    <location>
        <begin position="389"/>
        <end position="408"/>
    </location>
</feature>
<gene>
    <name evidence="20" type="ORF">AKL21_10785</name>
</gene>
<dbReference type="Pfam" id="PF02378">
    <property type="entry name" value="PTS_EIIC"/>
    <property type="match status" value="1"/>
</dbReference>
<keyword evidence="7" id="KW-0762">Sugar transport</keyword>
<dbReference type="Gene3D" id="3.40.50.2300">
    <property type="match status" value="1"/>
</dbReference>
<evidence type="ECO:0000256" key="15">
    <source>
        <dbReference type="ARBA" id="ARBA00048444"/>
    </source>
</evidence>
<dbReference type="RefSeq" id="WP_095007052.1">
    <property type="nucleotide sequence ID" value="NZ_LHUG01000009.1"/>
</dbReference>
<feature type="transmembrane region" description="Helical" evidence="17">
    <location>
        <begin position="179"/>
        <end position="200"/>
    </location>
</feature>
<feature type="modified residue" description="Phosphocysteine; by EIIA" evidence="16">
    <location>
        <position position="479"/>
    </location>
</feature>
<evidence type="ECO:0000313" key="21">
    <source>
        <dbReference type="Proteomes" id="UP000216797"/>
    </source>
</evidence>
<evidence type="ECO:0000256" key="11">
    <source>
        <dbReference type="ARBA" id="ARBA00022777"/>
    </source>
</evidence>
<dbReference type="NCBIfam" id="TIGR00853">
    <property type="entry name" value="pts-lac"/>
    <property type="match status" value="1"/>
</dbReference>
<dbReference type="InterPro" id="IPR013012">
    <property type="entry name" value="PTS_EIIB_3"/>
</dbReference>
<dbReference type="EMBL" id="LHUG01000009">
    <property type="protein sequence ID" value="PAB00230.1"/>
    <property type="molecule type" value="Genomic_DNA"/>
</dbReference>
<dbReference type="Proteomes" id="UP000216797">
    <property type="component" value="Unassembled WGS sequence"/>
</dbReference>
<feature type="domain" description="PTS EIIB type-3" evidence="18">
    <location>
        <begin position="472"/>
        <end position="575"/>
    </location>
</feature>
<dbReference type="GO" id="GO:0005886">
    <property type="term" value="C:plasma membrane"/>
    <property type="evidence" value="ECO:0007669"/>
    <property type="project" value="UniProtKB-SubCell"/>
</dbReference>
<evidence type="ECO:0000256" key="17">
    <source>
        <dbReference type="SAM" id="Phobius"/>
    </source>
</evidence>
<evidence type="ECO:0000256" key="3">
    <source>
        <dbReference type="ARBA" id="ARBA00020834"/>
    </source>
</evidence>
<evidence type="ECO:0000256" key="16">
    <source>
        <dbReference type="PROSITE-ProRule" id="PRU00423"/>
    </source>
</evidence>
<dbReference type="PROSITE" id="PS51100">
    <property type="entry name" value="PTS_EIIB_TYPE_3"/>
    <property type="match status" value="1"/>
</dbReference>
<evidence type="ECO:0000256" key="14">
    <source>
        <dbReference type="ARBA" id="ARBA00029639"/>
    </source>
</evidence>
<feature type="transmembrane region" description="Helical" evidence="17">
    <location>
        <begin position="221"/>
        <end position="239"/>
    </location>
</feature>
<evidence type="ECO:0000256" key="10">
    <source>
        <dbReference type="ARBA" id="ARBA00022692"/>
    </source>
</evidence>
<feature type="transmembrane region" description="Helical" evidence="17">
    <location>
        <begin position="30"/>
        <end position="57"/>
    </location>
</feature>